<protein>
    <submittedName>
        <fullName evidence="2">Uncharacterized protein</fullName>
    </submittedName>
</protein>
<dbReference type="OrthoDB" id="3692311at2759"/>
<feature type="transmembrane region" description="Helical" evidence="1">
    <location>
        <begin position="132"/>
        <end position="158"/>
    </location>
</feature>
<comment type="caution">
    <text evidence="2">The sequence shown here is derived from an EMBL/GenBank/DDBJ whole genome shotgun (WGS) entry which is preliminary data.</text>
</comment>
<accession>A0A3D8QV60</accession>
<sequence length="764" mass="83443">MSSAKPFWPARRYKGLAICHCHTTPERSKELHNIWFSLVFVVTPMSERHAFVRTPTTPSFLGSPYERKLDASTHTDEFLIGGSESANEPWKLSAFESIRSFKYNPVFGGKSTTRAPTWSPQPKRLQRTALDWASLVFYNAMTYLVTFPFFALSAKVGLVNGKVTSPETLQRLQNTTKMAATVFPIAFALVVGRTMSKVAAWHLEKGARLQTLEQLMGSRTVFGAVRTQFMLSSYNLLALALVFIWAMSPLGGQATLRILETSTQQDIANSVVNYLDTTGPSSFQGTNSATVFLATLNGMYFSSLTAPNTVKSSSLDLWGNLKIPYLTSTGPDWVDVNATIDPSEYSSVLGIPLFNVIDGVSVFELESTYMQLDCTNVTAVIGDADVRVQFANTTTHAIGTLNGTFQGACCVDPNAPDCTASTSWCLGVNNFASSDYMWQRPAGLINITGEVPQTTLLYEDAPYNFGANTVAECQVTQRYVESSVSCNKTSALTSCAVVAQRESQLAHANSNLTWMSFSGVFDEISSLMPAATGSYQHSGMIDYTQKYVLNPNTSVIMTVDQETGNNTVIGDLDPQLIGKRLGQLFNAYYIGSIAPFTMNGDPELGQQVLQPNNATLANPVFTSITGENLINSVNASVTTESEIYKCSWRWLGILVVATLIMFVLAVVGTYYDVRRHTPEILGFCSTLTRDSKYVTQPGPGGSLLEGFERARWMKDVQLRFGDVYADGEAGLMAGEAGVDGEHVRSLGVAEVQMAARVRPGRLYA</sequence>
<evidence type="ECO:0000256" key="1">
    <source>
        <dbReference type="SAM" id="Phobius"/>
    </source>
</evidence>
<feature type="transmembrane region" description="Helical" evidence="1">
    <location>
        <begin position="178"/>
        <end position="195"/>
    </location>
</feature>
<dbReference type="EMBL" id="PDLN01000015">
    <property type="protein sequence ID" value="RDW65571.1"/>
    <property type="molecule type" value="Genomic_DNA"/>
</dbReference>
<dbReference type="Proteomes" id="UP000256328">
    <property type="component" value="Unassembled WGS sequence"/>
</dbReference>
<feature type="transmembrane region" description="Helical" evidence="1">
    <location>
        <begin position="229"/>
        <end position="247"/>
    </location>
</feature>
<dbReference type="AlphaFoldDB" id="A0A3D8QV60"/>
<organism evidence="2 3">
    <name type="scientific">Coleophoma crateriformis</name>
    <dbReference type="NCBI Taxonomy" id="565419"/>
    <lineage>
        <taxon>Eukaryota</taxon>
        <taxon>Fungi</taxon>
        <taxon>Dikarya</taxon>
        <taxon>Ascomycota</taxon>
        <taxon>Pezizomycotina</taxon>
        <taxon>Leotiomycetes</taxon>
        <taxon>Helotiales</taxon>
        <taxon>Dermateaceae</taxon>
        <taxon>Coleophoma</taxon>
    </lineage>
</organism>
<name>A0A3D8QV60_9HELO</name>
<keyword evidence="1" id="KW-0472">Membrane</keyword>
<evidence type="ECO:0000313" key="2">
    <source>
        <dbReference type="EMBL" id="RDW65571.1"/>
    </source>
</evidence>
<evidence type="ECO:0000313" key="3">
    <source>
        <dbReference type="Proteomes" id="UP000256328"/>
    </source>
</evidence>
<gene>
    <name evidence="2" type="ORF">BP5796_10263</name>
</gene>
<reference evidence="2 3" key="1">
    <citation type="journal article" date="2018" name="IMA Fungus">
        <title>IMA Genome-F 9: Draft genome sequence of Annulohypoxylon stygium, Aspergillus mulundensis, Berkeleyomyces basicola (syn. Thielaviopsis basicola), Ceratocystis smalleyi, two Cercospora beticola strains, Coleophoma cylindrospora, Fusarium fracticaudum, Phialophora cf. hyalina, and Morchella septimelata.</title>
        <authorList>
            <person name="Wingfield B.D."/>
            <person name="Bills G.F."/>
            <person name="Dong Y."/>
            <person name="Huang W."/>
            <person name="Nel W.J."/>
            <person name="Swalarsk-Parry B.S."/>
            <person name="Vaghefi N."/>
            <person name="Wilken P.M."/>
            <person name="An Z."/>
            <person name="de Beer Z.W."/>
            <person name="De Vos L."/>
            <person name="Chen L."/>
            <person name="Duong T.A."/>
            <person name="Gao Y."/>
            <person name="Hammerbacher A."/>
            <person name="Kikkert J.R."/>
            <person name="Li Y."/>
            <person name="Li H."/>
            <person name="Li K."/>
            <person name="Li Q."/>
            <person name="Liu X."/>
            <person name="Ma X."/>
            <person name="Naidoo K."/>
            <person name="Pethybridge S.J."/>
            <person name="Sun J."/>
            <person name="Steenkamp E.T."/>
            <person name="van der Nest M.A."/>
            <person name="van Wyk S."/>
            <person name="Wingfield M.J."/>
            <person name="Xiong C."/>
            <person name="Yue Q."/>
            <person name="Zhang X."/>
        </authorList>
    </citation>
    <scope>NUCLEOTIDE SEQUENCE [LARGE SCALE GENOMIC DNA]</scope>
    <source>
        <strain evidence="2 3">BP5796</strain>
    </source>
</reference>
<keyword evidence="1" id="KW-0812">Transmembrane</keyword>
<keyword evidence="1" id="KW-1133">Transmembrane helix</keyword>
<feature type="transmembrane region" description="Helical" evidence="1">
    <location>
        <begin position="648"/>
        <end position="671"/>
    </location>
</feature>
<keyword evidence="3" id="KW-1185">Reference proteome</keyword>
<proteinExistence type="predicted"/>